<proteinExistence type="predicted"/>
<sequence>MTDQRSKTRELLEKLASTEYRRSVRADQIFRTLRDEPPRNDNEPKKVAKA</sequence>
<evidence type="ECO:0000313" key="3">
    <source>
        <dbReference type="Proteomes" id="UP001595607"/>
    </source>
</evidence>
<reference evidence="3" key="1">
    <citation type="journal article" date="2019" name="Int. J. Syst. Evol. Microbiol.">
        <title>The Global Catalogue of Microorganisms (GCM) 10K type strain sequencing project: providing services to taxonomists for standard genome sequencing and annotation.</title>
        <authorList>
            <consortium name="The Broad Institute Genomics Platform"/>
            <consortium name="The Broad Institute Genome Sequencing Center for Infectious Disease"/>
            <person name="Wu L."/>
            <person name="Ma J."/>
        </authorList>
    </citation>
    <scope>NUCLEOTIDE SEQUENCE [LARGE SCALE GENOMIC DNA]</scope>
    <source>
        <strain evidence="3">KCTC 22245</strain>
    </source>
</reference>
<comment type="caution">
    <text evidence="2">The sequence shown here is derived from an EMBL/GenBank/DDBJ whole genome shotgun (WGS) entry which is preliminary data.</text>
</comment>
<feature type="region of interest" description="Disordered" evidence="1">
    <location>
        <begin position="31"/>
        <end position="50"/>
    </location>
</feature>
<dbReference type="RefSeq" id="WP_189576746.1">
    <property type="nucleotide sequence ID" value="NZ_BMXU01000002.1"/>
</dbReference>
<dbReference type="EMBL" id="JBHRVA010000003">
    <property type="protein sequence ID" value="MFC3303832.1"/>
    <property type="molecule type" value="Genomic_DNA"/>
</dbReference>
<name>A0ABV7MFW7_9PROT</name>
<organism evidence="2 3">
    <name type="scientific">Parvularcula lutaonensis</name>
    <dbReference type="NCBI Taxonomy" id="491923"/>
    <lineage>
        <taxon>Bacteria</taxon>
        <taxon>Pseudomonadati</taxon>
        <taxon>Pseudomonadota</taxon>
        <taxon>Alphaproteobacteria</taxon>
        <taxon>Parvularculales</taxon>
        <taxon>Parvularculaceae</taxon>
        <taxon>Parvularcula</taxon>
    </lineage>
</organism>
<feature type="compositionally biased region" description="Basic and acidic residues" evidence="1">
    <location>
        <begin position="32"/>
        <end position="50"/>
    </location>
</feature>
<protein>
    <submittedName>
        <fullName evidence="2">Uncharacterized protein</fullName>
    </submittedName>
</protein>
<dbReference type="Proteomes" id="UP001595607">
    <property type="component" value="Unassembled WGS sequence"/>
</dbReference>
<keyword evidence="3" id="KW-1185">Reference proteome</keyword>
<evidence type="ECO:0000256" key="1">
    <source>
        <dbReference type="SAM" id="MobiDB-lite"/>
    </source>
</evidence>
<gene>
    <name evidence="2" type="ORF">ACFONP_13955</name>
</gene>
<accession>A0ABV7MFW7</accession>
<evidence type="ECO:0000313" key="2">
    <source>
        <dbReference type="EMBL" id="MFC3303832.1"/>
    </source>
</evidence>